<protein>
    <submittedName>
        <fullName evidence="2">Uncharacterized protein</fullName>
    </submittedName>
</protein>
<organism evidence="2 3">
    <name type="scientific">Holdemanella biformis</name>
    <dbReference type="NCBI Taxonomy" id="1735"/>
    <lineage>
        <taxon>Bacteria</taxon>
        <taxon>Bacillati</taxon>
        <taxon>Bacillota</taxon>
        <taxon>Erysipelotrichia</taxon>
        <taxon>Erysipelotrichales</taxon>
        <taxon>Erysipelotrichaceae</taxon>
        <taxon>Holdemanella</taxon>
    </lineage>
</organism>
<dbReference type="EMBL" id="QRVM01000021">
    <property type="protein sequence ID" value="RGS46568.1"/>
    <property type="molecule type" value="Genomic_DNA"/>
</dbReference>
<proteinExistence type="predicted"/>
<dbReference type="RefSeq" id="WP_118319956.1">
    <property type="nucleotide sequence ID" value="NZ_CAUWDM010000043.1"/>
</dbReference>
<accession>A0A412J322</accession>
<evidence type="ECO:0000313" key="2">
    <source>
        <dbReference type="EMBL" id="RGS46568.1"/>
    </source>
</evidence>
<gene>
    <name evidence="2" type="ORF">DWX92_05770</name>
</gene>
<keyword evidence="1" id="KW-0812">Transmembrane</keyword>
<sequence length="97" mass="11841">MNTLINKFKVIRYFIKNGIFNEERAIEISKFDHNTIEALVHSQLLVQVDGRVYLDKPLYDYRYKEKYIYYGEIILLIILLIFAFHVSYLKTTLFRRW</sequence>
<feature type="transmembrane region" description="Helical" evidence="1">
    <location>
        <begin position="67"/>
        <end position="89"/>
    </location>
</feature>
<evidence type="ECO:0000256" key="1">
    <source>
        <dbReference type="SAM" id="Phobius"/>
    </source>
</evidence>
<keyword evidence="1" id="KW-1133">Transmembrane helix</keyword>
<evidence type="ECO:0000313" key="3">
    <source>
        <dbReference type="Proteomes" id="UP000285274"/>
    </source>
</evidence>
<dbReference type="Proteomes" id="UP000285274">
    <property type="component" value="Unassembled WGS sequence"/>
</dbReference>
<reference evidence="2 3" key="1">
    <citation type="submission" date="2018-08" db="EMBL/GenBank/DDBJ databases">
        <title>A genome reference for cultivated species of the human gut microbiota.</title>
        <authorList>
            <person name="Zou Y."/>
            <person name="Xue W."/>
            <person name="Luo G."/>
        </authorList>
    </citation>
    <scope>NUCLEOTIDE SEQUENCE [LARGE SCALE GENOMIC DNA]</scope>
    <source>
        <strain evidence="2 3">AF22-10AC</strain>
    </source>
</reference>
<keyword evidence="1" id="KW-0472">Membrane</keyword>
<name>A0A412J322_9FIRM</name>
<dbReference type="AlphaFoldDB" id="A0A412J322"/>
<comment type="caution">
    <text evidence="2">The sequence shown here is derived from an EMBL/GenBank/DDBJ whole genome shotgun (WGS) entry which is preliminary data.</text>
</comment>